<gene>
    <name evidence="2" type="ORF">Tco_0875959</name>
</gene>
<name>A0ABQ5BUE6_9ASTR</name>
<protein>
    <recommendedName>
        <fullName evidence="4">Reverse transcriptase domain-containing protein</fullName>
    </recommendedName>
</protein>
<evidence type="ECO:0000313" key="3">
    <source>
        <dbReference type="Proteomes" id="UP001151760"/>
    </source>
</evidence>
<keyword evidence="3" id="KW-1185">Reference proteome</keyword>
<accession>A0ABQ5BUE6</accession>
<reference evidence="2" key="2">
    <citation type="submission" date="2022-01" db="EMBL/GenBank/DDBJ databases">
        <authorList>
            <person name="Yamashiro T."/>
            <person name="Shiraishi A."/>
            <person name="Satake H."/>
            <person name="Nakayama K."/>
        </authorList>
    </citation>
    <scope>NUCLEOTIDE SEQUENCE</scope>
</reference>
<evidence type="ECO:0008006" key="4">
    <source>
        <dbReference type="Google" id="ProtNLM"/>
    </source>
</evidence>
<sequence length="147" mass="16264">MAPKKSTTRLNPETTTTTPATKSVTNAQLQAMIDQGVTAALAARDAIRSTNGDDSHNSGTGVRRNERATRECTYPDFMKCQPLNFKGTKGVVELTQWVEKMETVFRISNYSVENQVKFSTCTLLGNALTWWNSHVRIVGNDVAYAMT</sequence>
<feature type="region of interest" description="Disordered" evidence="1">
    <location>
        <begin position="48"/>
        <end position="67"/>
    </location>
</feature>
<reference evidence="2" key="1">
    <citation type="journal article" date="2022" name="Int. J. Mol. Sci.">
        <title>Draft Genome of Tanacetum Coccineum: Genomic Comparison of Closely Related Tanacetum-Family Plants.</title>
        <authorList>
            <person name="Yamashiro T."/>
            <person name="Shiraishi A."/>
            <person name="Nakayama K."/>
            <person name="Satake H."/>
        </authorList>
    </citation>
    <scope>NUCLEOTIDE SEQUENCE</scope>
</reference>
<feature type="region of interest" description="Disordered" evidence="1">
    <location>
        <begin position="1"/>
        <end position="22"/>
    </location>
</feature>
<feature type="compositionally biased region" description="Low complexity" evidence="1">
    <location>
        <begin position="8"/>
        <end position="22"/>
    </location>
</feature>
<evidence type="ECO:0000256" key="1">
    <source>
        <dbReference type="SAM" id="MobiDB-lite"/>
    </source>
</evidence>
<proteinExistence type="predicted"/>
<comment type="caution">
    <text evidence="2">The sequence shown here is derived from an EMBL/GenBank/DDBJ whole genome shotgun (WGS) entry which is preliminary data.</text>
</comment>
<organism evidence="2 3">
    <name type="scientific">Tanacetum coccineum</name>
    <dbReference type="NCBI Taxonomy" id="301880"/>
    <lineage>
        <taxon>Eukaryota</taxon>
        <taxon>Viridiplantae</taxon>
        <taxon>Streptophyta</taxon>
        <taxon>Embryophyta</taxon>
        <taxon>Tracheophyta</taxon>
        <taxon>Spermatophyta</taxon>
        <taxon>Magnoliopsida</taxon>
        <taxon>eudicotyledons</taxon>
        <taxon>Gunneridae</taxon>
        <taxon>Pentapetalae</taxon>
        <taxon>asterids</taxon>
        <taxon>campanulids</taxon>
        <taxon>Asterales</taxon>
        <taxon>Asteraceae</taxon>
        <taxon>Asteroideae</taxon>
        <taxon>Anthemideae</taxon>
        <taxon>Anthemidinae</taxon>
        <taxon>Tanacetum</taxon>
    </lineage>
</organism>
<evidence type="ECO:0000313" key="2">
    <source>
        <dbReference type="EMBL" id="GJT17253.1"/>
    </source>
</evidence>
<dbReference type="Proteomes" id="UP001151760">
    <property type="component" value="Unassembled WGS sequence"/>
</dbReference>
<dbReference type="EMBL" id="BQNB010013540">
    <property type="protein sequence ID" value="GJT17253.1"/>
    <property type="molecule type" value="Genomic_DNA"/>
</dbReference>